<sequence>MQFSPCKGGDFCSKEGSHCSGCGRSHEEIAKTRDLVFAITRFAVEMGYENVEDFTAFVGDKAAKNVRKQQQLGQMGGIGIPVGK</sequence>
<gene>
    <name evidence="2" type="ORF">AAY24_09955</name>
</gene>
<dbReference type="KEGG" id="seds:AAY24_09955"/>
<evidence type="ECO:0000313" key="3">
    <source>
        <dbReference type="Proteomes" id="UP000034410"/>
    </source>
</evidence>
<accession>A0A0F7K0E4</accession>
<keyword evidence="3" id="KW-1185">Reference proteome</keyword>
<dbReference type="EMBL" id="CP011412">
    <property type="protein sequence ID" value="AKH20625.1"/>
    <property type="molecule type" value="Genomic_DNA"/>
</dbReference>
<evidence type="ECO:0000313" key="2">
    <source>
        <dbReference type="EMBL" id="AKH20625.1"/>
    </source>
</evidence>
<dbReference type="OrthoDB" id="6215778at2"/>
<evidence type="ECO:0008006" key="4">
    <source>
        <dbReference type="Google" id="ProtNLM"/>
    </source>
</evidence>
<dbReference type="RefSeq" id="WP_046859558.1">
    <property type="nucleotide sequence ID" value="NZ_CP011412.1"/>
</dbReference>
<proteinExistence type="predicted"/>
<organism evidence="2 3">
    <name type="scientific">Sedimenticola thiotaurini</name>
    <dbReference type="NCBI Taxonomy" id="1543721"/>
    <lineage>
        <taxon>Bacteria</taxon>
        <taxon>Pseudomonadati</taxon>
        <taxon>Pseudomonadota</taxon>
        <taxon>Gammaproteobacteria</taxon>
        <taxon>Chromatiales</taxon>
        <taxon>Sedimenticolaceae</taxon>
        <taxon>Sedimenticola</taxon>
    </lineage>
</organism>
<name>A0A0F7K0E4_9GAMM</name>
<protein>
    <recommendedName>
        <fullName evidence="4">DUF1289 domain-containing protein</fullName>
    </recommendedName>
</protein>
<dbReference type="Proteomes" id="UP000034410">
    <property type="component" value="Chromosome"/>
</dbReference>
<evidence type="ECO:0000256" key="1">
    <source>
        <dbReference type="SAM" id="MobiDB-lite"/>
    </source>
</evidence>
<reference evidence="2 3" key="1">
    <citation type="journal article" date="2015" name="Genome Announc.">
        <title>Complete Genome Sequence of Sedimenticola thiotaurini Strain SIP-G1, a Polyphosphate- and Polyhydroxyalkanoate-Accumulating Sulfur-Oxidizing Gammaproteobacterium Isolated from Salt Marsh Sediments.</title>
        <authorList>
            <person name="Flood B.E."/>
            <person name="Jones D.S."/>
            <person name="Bailey J.V."/>
        </authorList>
    </citation>
    <scope>NUCLEOTIDE SEQUENCE [LARGE SCALE GENOMIC DNA]</scope>
    <source>
        <strain evidence="2 3">SIP-G1</strain>
    </source>
</reference>
<dbReference type="AlphaFoldDB" id="A0A0F7K0E4"/>
<feature type="region of interest" description="Disordered" evidence="1">
    <location>
        <begin position="1"/>
        <end position="21"/>
    </location>
</feature>